<dbReference type="OrthoDB" id="830908at2"/>
<dbReference type="RefSeq" id="WP_135398579.1">
    <property type="nucleotide sequence ID" value="NZ_SRMB01000006.1"/>
</dbReference>
<gene>
    <name evidence="1" type="ORF">E5K02_23450</name>
</gene>
<comment type="caution">
    <text evidence="1">The sequence shown here is derived from an EMBL/GenBank/DDBJ whole genome shotgun (WGS) entry which is preliminary data.</text>
</comment>
<evidence type="ECO:0000313" key="2">
    <source>
        <dbReference type="Proteomes" id="UP000298471"/>
    </source>
</evidence>
<protein>
    <recommendedName>
        <fullName evidence="3">MORN repeat variant</fullName>
    </recommendedName>
</protein>
<organism evidence="1 2">
    <name type="scientific">Hymenobacter metallicola</name>
    <dbReference type="NCBI Taxonomy" id="2563114"/>
    <lineage>
        <taxon>Bacteria</taxon>
        <taxon>Pseudomonadati</taxon>
        <taxon>Bacteroidota</taxon>
        <taxon>Cytophagia</taxon>
        <taxon>Cytophagales</taxon>
        <taxon>Hymenobacteraceae</taxon>
        <taxon>Hymenobacter</taxon>
    </lineage>
</organism>
<keyword evidence="2" id="KW-1185">Reference proteome</keyword>
<dbReference type="Proteomes" id="UP000298471">
    <property type="component" value="Unassembled WGS sequence"/>
</dbReference>
<proteinExistence type="predicted"/>
<name>A0A4Z0Q1S1_9BACT</name>
<evidence type="ECO:0000313" key="1">
    <source>
        <dbReference type="EMBL" id="TGE22692.1"/>
    </source>
</evidence>
<dbReference type="EMBL" id="SRMB01000006">
    <property type="protein sequence ID" value="TGE22692.1"/>
    <property type="molecule type" value="Genomic_DNA"/>
</dbReference>
<evidence type="ECO:0008006" key="3">
    <source>
        <dbReference type="Google" id="ProtNLM"/>
    </source>
</evidence>
<dbReference type="AlphaFoldDB" id="A0A4Z0Q1S1"/>
<reference evidence="1 2" key="1">
    <citation type="submission" date="2019-04" db="EMBL/GenBank/DDBJ databases">
        <authorList>
            <person name="Feng G."/>
            <person name="Zhang J."/>
            <person name="Zhu H."/>
        </authorList>
    </citation>
    <scope>NUCLEOTIDE SEQUENCE [LARGE SCALE GENOMIC DNA]</scope>
    <source>
        <strain evidence="1 2">9PBR-1</strain>
    </source>
</reference>
<accession>A0A4Z0Q1S1</accession>
<sequence length="309" mass="34393">MRNSYPLLSFLLTATLPVAGQRTASAPLPPADTVYFDQDWERTTLPEDRIYARIARHDAAGRTTGTVRDYFYPSWKKQFEGKLLQESPDQATGLCTGWYESGQLHFKGTFVKGNAQPDYREWRENGKEIKTTYTWREVLSTDGVKLHSYYNTGSSRQVIPIDLPAGTVGVVYKFDIRDEDQPPVNWTTALTLMASLATAPTGAGPALLLSVGAKAVASETQPGPGITTKCRFFIVDDEALTVPFTTYETKGTMPASAQCYQQGINRSQETRELIIRPGTKRLYFAVQNDNMRTSARLKLTISALTAVRQ</sequence>